<comment type="caution">
    <text evidence="1">The sequence shown here is derived from an EMBL/GenBank/DDBJ whole genome shotgun (WGS) entry which is preliminary data.</text>
</comment>
<accession>A0A2N6SG27</accession>
<dbReference type="RefSeq" id="WP_102189560.1">
    <property type="nucleotide sequence ID" value="NZ_PNGT01000002.1"/>
</dbReference>
<proteinExistence type="predicted"/>
<name>A0A2N6SG27_9BACL</name>
<dbReference type="STRING" id="84135.GCA_001052115_00114"/>
<gene>
    <name evidence="1" type="ORF">CJ218_02995</name>
</gene>
<protein>
    <submittedName>
        <fullName evidence="1">Uncharacterized protein</fullName>
    </submittedName>
</protein>
<dbReference type="AlphaFoldDB" id="A0A2N6SG27"/>
<dbReference type="Proteomes" id="UP000235670">
    <property type="component" value="Unassembled WGS sequence"/>
</dbReference>
<evidence type="ECO:0000313" key="2">
    <source>
        <dbReference type="Proteomes" id="UP000235670"/>
    </source>
</evidence>
<dbReference type="EMBL" id="PNGT01000002">
    <property type="protein sequence ID" value="PMC52877.1"/>
    <property type="molecule type" value="Genomic_DNA"/>
</dbReference>
<evidence type="ECO:0000313" key="1">
    <source>
        <dbReference type="EMBL" id="PMC52877.1"/>
    </source>
</evidence>
<organism evidence="1 2">
    <name type="scientific">Gemella sanguinis</name>
    <dbReference type="NCBI Taxonomy" id="84135"/>
    <lineage>
        <taxon>Bacteria</taxon>
        <taxon>Bacillati</taxon>
        <taxon>Bacillota</taxon>
        <taxon>Bacilli</taxon>
        <taxon>Bacillales</taxon>
        <taxon>Gemellaceae</taxon>
        <taxon>Gemella</taxon>
    </lineage>
</organism>
<sequence>MENFVSFFGDIYFRKDYVKITSLRYLYKPSGLKIYYDDIRSIECYPRKCVIKYLEKGKEKEFSFYSIHESYMFEGCRLLKNVFNTYKDEKKISNTYGVNIKNKLALS</sequence>
<reference evidence="1 2" key="1">
    <citation type="submission" date="2017-09" db="EMBL/GenBank/DDBJ databases">
        <title>Bacterial strain isolated from the female urinary microbiota.</title>
        <authorList>
            <person name="Thomas-White K."/>
            <person name="Kumar N."/>
            <person name="Forster S."/>
            <person name="Putonti C."/>
            <person name="Lawley T."/>
            <person name="Wolfe A.J."/>
        </authorList>
    </citation>
    <scope>NUCLEOTIDE SEQUENCE [LARGE SCALE GENOMIC DNA]</scope>
    <source>
        <strain evidence="1 2">UMB0186</strain>
    </source>
</reference>